<dbReference type="Proteomes" id="UP000198778">
    <property type="component" value="Unassembled WGS sequence"/>
</dbReference>
<dbReference type="AlphaFoldDB" id="A0A1H0HT93"/>
<proteinExistence type="predicted"/>
<accession>A0A1H0HT93</accession>
<evidence type="ECO:0000313" key="1">
    <source>
        <dbReference type="EMBL" id="SDO22334.1"/>
    </source>
</evidence>
<dbReference type="STRING" id="745820.SAMN04488053_10930"/>
<organism evidence="1 2">
    <name type="scientific">Alkalicoccus daliensis</name>
    <dbReference type="NCBI Taxonomy" id="745820"/>
    <lineage>
        <taxon>Bacteria</taxon>
        <taxon>Bacillati</taxon>
        <taxon>Bacillota</taxon>
        <taxon>Bacilli</taxon>
        <taxon>Bacillales</taxon>
        <taxon>Bacillaceae</taxon>
        <taxon>Alkalicoccus</taxon>
    </lineage>
</organism>
<dbReference type="EMBL" id="FNIL01000009">
    <property type="protein sequence ID" value="SDO22334.1"/>
    <property type="molecule type" value="Genomic_DNA"/>
</dbReference>
<dbReference type="RefSeq" id="WP_280138094.1">
    <property type="nucleotide sequence ID" value="NZ_FNIL01000009.1"/>
</dbReference>
<name>A0A1H0HT93_9BACI</name>
<gene>
    <name evidence="1" type="ORF">SAMN04488053_10930</name>
</gene>
<evidence type="ECO:0000313" key="2">
    <source>
        <dbReference type="Proteomes" id="UP000198778"/>
    </source>
</evidence>
<keyword evidence="2" id="KW-1185">Reference proteome</keyword>
<sequence length="42" mass="4945">MNEMEFFIFSLAAAGFALPALTSHKVEKLEKQIEQLEERYRK</sequence>
<protein>
    <submittedName>
        <fullName evidence="1">Uncharacterized protein</fullName>
    </submittedName>
</protein>
<reference evidence="2" key="1">
    <citation type="submission" date="2016-10" db="EMBL/GenBank/DDBJ databases">
        <authorList>
            <person name="Varghese N."/>
            <person name="Submissions S."/>
        </authorList>
    </citation>
    <scope>NUCLEOTIDE SEQUENCE [LARGE SCALE GENOMIC DNA]</scope>
    <source>
        <strain evidence="2">CGMCC 1.10369</strain>
    </source>
</reference>